<sequence>MASREGDRRPLRNGCFPCLPSTGIKAFLLAHFFCVVLLVGYLLVGAQMFRAIELDEEIAQREHVWEYRSYLIHELWNQSQNKNVTKDEWIEMAESGIDHLSKHLEVLFVHGYRTSQNHHSHWNFVGSLVFSMSVVTTIGYGHRAPATTLGRFVCIVYAIIGIPLTFHIIGDSSKLLFHLIGKAFVSLCCKRKQNSGGQRSEQGTHASMNDNCLSDARRATGPMSASSSRRLSPHAQPLSPQATVWVAAVDTQVLSHNRNIRKSVNRRIRKRTDTPRPPRLPMMLIFIVLICFILLGALYYWWWQGWTYFTCVYFNVISISAIGFGDYMPRETTDSFLSTMRLFLFFNINFMGMAIVTAYITHAQKRIGRSTRKISKSFLNLGNVRRESESDSVSRQEENGHVLSNVRQRNYWLYSSDDEQT</sequence>
<comment type="subcellular location">
    <subcellularLocation>
        <location evidence="1">Membrane</location>
        <topology evidence="1">Multi-pass membrane protein</topology>
    </subcellularLocation>
</comment>
<evidence type="ECO:0000256" key="4">
    <source>
        <dbReference type="ARBA" id="ARBA00022989"/>
    </source>
</evidence>
<feature type="transmembrane region" description="Helical" evidence="9">
    <location>
        <begin position="122"/>
        <end position="142"/>
    </location>
</feature>
<name>A0ABM0MD09_SACKO</name>
<dbReference type="SUPFAM" id="SSF81324">
    <property type="entry name" value="Voltage-gated potassium channels"/>
    <property type="match status" value="2"/>
</dbReference>
<dbReference type="InterPro" id="IPR003280">
    <property type="entry name" value="2pore_dom_K_chnl"/>
</dbReference>
<feature type="domain" description="Potassium channel" evidence="10">
    <location>
        <begin position="287"/>
        <end position="366"/>
    </location>
</feature>
<dbReference type="Proteomes" id="UP000694865">
    <property type="component" value="Unplaced"/>
</dbReference>
<evidence type="ECO:0000256" key="1">
    <source>
        <dbReference type="ARBA" id="ARBA00004141"/>
    </source>
</evidence>
<keyword evidence="6 9" id="KW-0472">Membrane</keyword>
<gene>
    <name evidence="12" type="primary">LOC102803113</name>
</gene>
<keyword evidence="4 9" id="KW-1133">Transmembrane helix</keyword>
<proteinExistence type="inferred from homology"/>
<evidence type="ECO:0000256" key="3">
    <source>
        <dbReference type="ARBA" id="ARBA00022692"/>
    </source>
</evidence>
<feature type="transmembrane region" description="Helical" evidence="9">
    <location>
        <begin position="307"/>
        <end position="328"/>
    </location>
</feature>
<dbReference type="PANTHER" id="PTHR11003">
    <property type="entry name" value="POTASSIUM CHANNEL, SUBFAMILY K"/>
    <property type="match status" value="1"/>
</dbReference>
<dbReference type="PRINTS" id="PR01333">
    <property type="entry name" value="2POREKCHANEL"/>
</dbReference>
<reference evidence="12" key="1">
    <citation type="submission" date="2025-08" db="UniProtKB">
        <authorList>
            <consortium name="RefSeq"/>
        </authorList>
    </citation>
    <scope>IDENTIFICATION</scope>
    <source>
        <tissue evidence="12">Testes</tissue>
    </source>
</reference>
<dbReference type="GeneID" id="102803113"/>
<evidence type="ECO:0000256" key="2">
    <source>
        <dbReference type="ARBA" id="ARBA00022448"/>
    </source>
</evidence>
<evidence type="ECO:0000256" key="6">
    <source>
        <dbReference type="ARBA" id="ARBA00023136"/>
    </source>
</evidence>
<keyword evidence="11" id="KW-1185">Reference proteome</keyword>
<dbReference type="Gene3D" id="1.10.287.70">
    <property type="match status" value="1"/>
</dbReference>
<keyword evidence="2 8" id="KW-0813">Transport</keyword>
<dbReference type="InterPro" id="IPR013099">
    <property type="entry name" value="K_chnl_dom"/>
</dbReference>
<feature type="transmembrane region" description="Helical" evidence="9">
    <location>
        <begin position="340"/>
        <end position="360"/>
    </location>
</feature>
<feature type="transmembrane region" description="Helical" evidence="9">
    <location>
        <begin position="148"/>
        <end position="169"/>
    </location>
</feature>
<feature type="transmembrane region" description="Helical" evidence="9">
    <location>
        <begin position="280"/>
        <end position="301"/>
    </location>
</feature>
<dbReference type="Pfam" id="PF07885">
    <property type="entry name" value="Ion_trans_2"/>
    <property type="match status" value="2"/>
</dbReference>
<organism evidence="11 12">
    <name type="scientific">Saccoglossus kowalevskii</name>
    <name type="common">Acorn worm</name>
    <dbReference type="NCBI Taxonomy" id="10224"/>
    <lineage>
        <taxon>Eukaryota</taxon>
        <taxon>Metazoa</taxon>
        <taxon>Hemichordata</taxon>
        <taxon>Enteropneusta</taxon>
        <taxon>Harrimaniidae</taxon>
        <taxon>Saccoglossus</taxon>
    </lineage>
</organism>
<feature type="transmembrane region" description="Helical" evidence="9">
    <location>
        <begin position="26"/>
        <end position="44"/>
    </location>
</feature>
<accession>A0ABM0MD09</accession>
<keyword evidence="7 8" id="KW-0407">Ion channel</keyword>
<protein>
    <submittedName>
        <fullName evidence="12">TWiK family of potassium channels protein 7-like</fullName>
    </submittedName>
</protein>
<dbReference type="PANTHER" id="PTHR11003:SF335">
    <property type="entry name" value="POTASSIUM CHANNEL DOMAIN-CONTAINING PROTEIN"/>
    <property type="match status" value="1"/>
</dbReference>
<feature type="domain" description="Potassium channel" evidence="10">
    <location>
        <begin position="113"/>
        <end position="176"/>
    </location>
</feature>
<evidence type="ECO:0000256" key="9">
    <source>
        <dbReference type="SAM" id="Phobius"/>
    </source>
</evidence>
<keyword evidence="3 8" id="KW-0812">Transmembrane</keyword>
<evidence type="ECO:0000256" key="5">
    <source>
        <dbReference type="ARBA" id="ARBA00023065"/>
    </source>
</evidence>
<dbReference type="RefSeq" id="XP_006817900.1">
    <property type="nucleotide sequence ID" value="XM_006817837.1"/>
</dbReference>
<keyword evidence="5 8" id="KW-0406">Ion transport</keyword>
<evidence type="ECO:0000259" key="10">
    <source>
        <dbReference type="Pfam" id="PF07885"/>
    </source>
</evidence>
<evidence type="ECO:0000313" key="12">
    <source>
        <dbReference type="RefSeq" id="XP_006817900.1"/>
    </source>
</evidence>
<evidence type="ECO:0000256" key="7">
    <source>
        <dbReference type="ARBA" id="ARBA00023303"/>
    </source>
</evidence>
<evidence type="ECO:0000256" key="8">
    <source>
        <dbReference type="RuleBase" id="RU003857"/>
    </source>
</evidence>
<evidence type="ECO:0000313" key="11">
    <source>
        <dbReference type="Proteomes" id="UP000694865"/>
    </source>
</evidence>
<comment type="similarity">
    <text evidence="8">Belongs to the two pore domain potassium channel (TC 1.A.1.8) family.</text>
</comment>